<feature type="transmembrane region" description="Helical" evidence="1">
    <location>
        <begin position="366"/>
        <end position="388"/>
    </location>
</feature>
<protein>
    <submittedName>
        <fullName evidence="2">Heme/copper membrane protein of NnrS family protein</fullName>
    </submittedName>
</protein>
<reference evidence="2 3" key="1">
    <citation type="submission" date="2007-01" db="EMBL/GenBank/DDBJ databases">
        <title>Complete sequence of Psychromonas ingrahamii 37.</title>
        <authorList>
            <consortium name="US DOE Joint Genome Institute"/>
            <person name="Copeland A."/>
            <person name="Lucas S."/>
            <person name="Lapidus A."/>
            <person name="Barry K."/>
            <person name="Detter J.C."/>
            <person name="Glavina del Rio T."/>
            <person name="Hammon N."/>
            <person name="Israni S."/>
            <person name="Dalin E."/>
            <person name="Tice H."/>
            <person name="Pitluck S."/>
            <person name="Thompson L.S."/>
            <person name="Brettin T."/>
            <person name="Bruce D."/>
            <person name="Han C."/>
            <person name="Tapia R."/>
            <person name="Schmutz J."/>
            <person name="Larimer F."/>
            <person name="Land M."/>
            <person name="Hauser L."/>
            <person name="Kyrpides N."/>
            <person name="Ivanova N."/>
            <person name="Staley J."/>
            <person name="Richardson P."/>
        </authorList>
    </citation>
    <scope>NUCLEOTIDE SEQUENCE [LARGE SCALE GENOMIC DNA]</scope>
    <source>
        <strain evidence="2 3">37</strain>
    </source>
</reference>
<dbReference type="STRING" id="357804.Ping_0630"/>
<dbReference type="eggNOG" id="COG3213">
    <property type="taxonomic scope" value="Bacteria"/>
</dbReference>
<dbReference type="Pfam" id="PF05940">
    <property type="entry name" value="NnrS"/>
    <property type="match status" value="1"/>
</dbReference>
<feature type="transmembrane region" description="Helical" evidence="1">
    <location>
        <begin position="20"/>
        <end position="44"/>
    </location>
</feature>
<feature type="transmembrane region" description="Helical" evidence="1">
    <location>
        <begin position="118"/>
        <end position="140"/>
    </location>
</feature>
<dbReference type="RefSeq" id="WP_011769042.1">
    <property type="nucleotide sequence ID" value="NC_008709.1"/>
</dbReference>
<dbReference type="HOGENOM" id="CLU_041785_2_0_6"/>
<feature type="transmembrane region" description="Helical" evidence="1">
    <location>
        <begin position="272"/>
        <end position="292"/>
    </location>
</feature>
<feature type="transmembrane region" description="Helical" evidence="1">
    <location>
        <begin position="217"/>
        <end position="236"/>
    </location>
</feature>
<evidence type="ECO:0000256" key="1">
    <source>
        <dbReference type="SAM" id="Phobius"/>
    </source>
</evidence>
<keyword evidence="1" id="KW-1133">Transmembrane helix</keyword>
<sequence length="394" mass="43592">MINISNPKSNPKPDMAFFEFAFRPFFLLASLFSIFSLLVWNGILTGNIALNLYGGPLWWHMHEMLFAFVAAIIVGFLLTAVQNWTGVRGLHGKGLLLIVALWLTARVLFFFPNSLSHSLIAIVDIAFLPVAAIILAYPIVSVKLWRNLLFIPILLIMAATNAMMHYSIISQNLQLMGTASSAMILLVTLMMCIMGGRVFPMFTANGTKTARVMSIAWLEKLVIGSTLLAVLTSFNFIPLPSILIAVIFFVAASANALRVFRWKSWVTFKTPLVWSLHLSYWCIAIGLLMIGLSEITASVSHSQAIHTLTIGAMASMILAMISRVSLGHTGRNMVVGKVMTMAFIALILAFIMRVFGSYWVANYSHVISIAIGFWVIGYGCFVALYFPILTKPRL</sequence>
<keyword evidence="3" id="KW-1185">Reference proteome</keyword>
<dbReference type="Proteomes" id="UP000000639">
    <property type="component" value="Chromosome"/>
</dbReference>
<dbReference type="AlphaFoldDB" id="A1SSL8"/>
<feature type="transmembrane region" description="Helical" evidence="1">
    <location>
        <begin position="64"/>
        <end position="82"/>
    </location>
</feature>
<evidence type="ECO:0000313" key="3">
    <source>
        <dbReference type="Proteomes" id="UP000000639"/>
    </source>
</evidence>
<dbReference type="OrthoDB" id="9770040at2"/>
<feature type="transmembrane region" description="Helical" evidence="1">
    <location>
        <begin position="94"/>
        <end position="112"/>
    </location>
</feature>
<feature type="transmembrane region" description="Helical" evidence="1">
    <location>
        <begin position="175"/>
        <end position="196"/>
    </location>
</feature>
<keyword evidence="1" id="KW-0812">Transmembrane</keyword>
<name>A1SSL8_PSYIN</name>
<keyword evidence="1" id="KW-0472">Membrane</keyword>
<gene>
    <name evidence="2" type="ordered locus">Ping_0630</name>
</gene>
<dbReference type="InterPro" id="IPR010266">
    <property type="entry name" value="NnrS"/>
</dbReference>
<feature type="transmembrane region" description="Helical" evidence="1">
    <location>
        <begin position="242"/>
        <end position="260"/>
    </location>
</feature>
<proteinExistence type="predicted"/>
<feature type="transmembrane region" description="Helical" evidence="1">
    <location>
        <begin position="147"/>
        <end position="169"/>
    </location>
</feature>
<feature type="transmembrane region" description="Helical" evidence="1">
    <location>
        <begin position="304"/>
        <end position="326"/>
    </location>
</feature>
<organism evidence="2 3">
    <name type="scientific">Psychromonas ingrahamii (strain DSM 17664 / CCUG 51855 / 37)</name>
    <dbReference type="NCBI Taxonomy" id="357804"/>
    <lineage>
        <taxon>Bacteria</taxon>
        <taxon>Pseudomonadati</taxon>
        <taxon>Pseudomonadota</taxon>
        <taxon>Gammaproteobacteria</taxon>
        <taxon>Alteromonadales</taxon>
        <taxon>Psychromonadaceae</taxon>
        <taxon>Psychromonas</taxon>
    </lineage>
</organism>
<evidence type="ECO:0000313" key="2">
    <source>
        <dbReference type="EMBL" id="ABM02483.1"/>
    </source>
</evidence>
<accession>A1SSL8</accession>
<dbReference type="KEGG" id="pin:Ping_0630"/>
<dbReference type="EMBL" id="CP000510">
    <property type="protein sequence ID" value="ABM02483.1"/>
    <property type="molecule type" value="Genomic_DNA"/>
</dbReference>
<feature type="transmembrane region" description="Helical" evidence="1">
    <location>
        <begin position="338"/>
        <end position="360"/>
    </location>
</feature>